<dbReference type="AlphaFoldDB" id="A0A4P7LCF4"/>
<feature type="transmembrane region" description="Helical" evidence="2">
    <location>
        <begin position="258"/>
        <end position="282"/>
    </location>
</feature>
<evidence type="ECO:0000256" key="1">
    <source>
        <dbReference type="SAM" id="MobiDB-lite"/>
    </source>
</evidence>
<dbReference type="Proteomes" id="UP000295294">
    <property type="component" value="Chromosome 2"/>
</dbReference>
<feature type="chain" id="PRO_5020961950" evidence="3">
    <location>
        <begin position="25"/>
        <end position="285"/>
    </location>
</feature>
<dbReference type="OrthoDB" id="8966085at2"/>
<keyword evidence="2" id="KW-0812">Transmembrane</keyword>
<keyword evidence="2" id="KW-1133">Transmembrane helix</keyword>
<gene>
    <name evidence="4" type="ORF">E0W60_10990</name>
</gene>
<organism evidence="4 5">
    <name type="scientific">Cupriavidus oxalaticus</name>
    <dbReference type="NCBI Taxonomy" id="96344"/>
    <lineage>
        <taxon>Bacteria</taxon>
        <taxon>Pseudomonadati</taxon>
        <taxon>Pseudomonadota</taxon>
        <taxon>Betaproteobacteria</taxon>
        <taxon>Burkholderiales</taxon>
        <taxon>Burkholderiaceae</taxon>
        <taxon>Cupriavidus</taxon>
    </lineage>
</organism>
<reference evidence="4 5" key="1">
    <citation type="submission" date="2019-03" db="EMBL/GenBank/DDBJ databases">
        <title>Efficiently degradation of phenoxyalkanoic acid herbicides by Cupriavidus oxalaticus strain X32.</title>
        <authorList>
            <person name="Sheng X."/>
        </authorList>
    </citation>
    <scope>NUCLEOTIDE SEQUENCE [LARGE SCALE GENOMIC DNA]</scope>
    <source>
        <strain evidence="4 5">X32</strain>
    </source>
</reference>
<protein>
    <submittedName>
        <fullName evidence="4">Uncharacterized protein</fullName>
    </submittedName>
</protein>
<name>A0A4P7LCF4_9BURK</name>
<proteinExistence type="predicted"/>
<feature type="signal peptide" evidence="3">
    <location>
        <begin position="1"/>
        <end position="24"/>
    </location>
</feature>
<dbReference type="RefSeq" id="WP_135704076.1">
    <property type="nucleotide sequence ID" value="NZ_CP038635.1"/>
</dbReference>
<dbReference type="KEGG" id="cox:E0W60_10990"/>
<evidence type="ECO:0000256" key="2">
    <source>
        <dbReference type="SAM" id="Phobius"/>
    </source>
</evidence>
<evidence type="ECO:0000313" key="5">
    <source>
        <dbReference type="Proteomes" id="UP000295294"/>
    </source>
</evidence>
<sequence>MTRLPGQLAVCISINLLLTAGAQASDIACKHTLRQPAARCDDLFASGSPCREHRQPSAATLICDYAMLYRNHERIHAQQQRLLRAGVIGQDEVIAWRRRRDACTSVACLDNVFASWRPHRNRKPEPRATASQPEAPVHSIAKNEPQAAPKMAPRLTRPNEPQPAPPDIAPQPPPGPVVESGILEDPVPRAAVDRPPPASIPLRTSPPRAQAPRQTGWESLGTLAWLGMCGAGICCWSRRTRGEWLPGGHRLRERLRDASAMALTVSGLLVLNAVLFLCILGASGS</sequence>
<feature type="compositionally biased region" description="Pro residues" evidence="1">
    <location>
        <begin position="160"/>
        <end position="176"/>
    </location>
</feature>
<evidence type="ECO:0000313" key="4">
    <source>
        <dbReference type="EMBL" id="QBY51769.1"/>
    </source>
</evidence>
<feature type="region of interest" description="Disordered" evidence="1">
    <location>
        <begin position="118"/>
        <end position="214"/>
    </location>
</feature>
<accession>A0A4P7LCF4</accession>
<evidence type="ECO:0000256" key="3">
    <source>
        <dbReference type="SAM" id="SignalP"/>
    </source>
</evidence>
<dbReference type="EMBL" id="CP038635">
    <property type="protein sequence ID" value="QBY51769.1"/>
    <property type="molecule type" value="Genomic_DNA"/>
</dbReference>
<keyword evidence="2" id="KW-0472">Membrane</keyword>
<keyword evidence="3" id="KW-0732">Signal</keyword>